<organism evidence="1 2">
    <name type="scientific">Winogradskyella haliclonae</name>
    <dbReference type="NCBI Taxonomy" id="2048558"/>
    <lineage>
        <taxon>Bacteria</taxon>
        <taxon>Pseudomonadati</taxon>
        <taxon>Bacteroidota</taxon>
        <taxon>Flavobacteriia</taxon>
        <taxon>Flavobacteriales</taxon>
        <taxon>Flavobacteriaceae</taxon>
        <taxon>Winogradskyella</taxon>
    </lineage>
</organism>
<proteinExistence type="predicted"/>
<evidence type="ECO:0000313" key="2">
    <source>
        <dbReference type="Proteomes" id="UP000624701"/>
    </source>
</evidence>
<protein>
    <recommendedName>
        <fullName evidence="3">DUF1579 domain-containing protein</fullName>
    </recommendedName>
</protein>
<evidence type="ECO:0008006" key="3">
    <source>
        <dbReference type="Google" id="ProtNLM"/>
    </source>
</evidence>
<accession>A0ABQ2BYL6</accession>
<reference evidence="2" key="1">
    <citation type="journal article" date="2019" name="Int. J. Syst. Evol. Microbiol.">
        <title>The Global Catalogue of Microorganisms (GCM) 10K type strain sequencing project: providing services to taxonomists for standard genome sequencing and annotation.</title>
        <authorList>
            <consortium name="The Broad Institute Genomics Platform"/>
            <consortium name="The Broad Institute Genome Sequencing Center for Infectious Disease"/>
            <person name="Wu L."/>
            <person name="Ma J."/>
        </authorList>
    </citation>
    <scope>NUCLEOTIDE SEQUENCE [LARGE SCALE GENOMIC DNA]</scope>
    <source>
        <strain evidence="2">CCM 8681</strain>
    </source>
</reference>
<comment type="caution">
    <text evidence="1">The sequence shown here is derived from an EMBL/GenBank/DDBJ whole genome shotgun (WGS) entry which is preliminary data.</text>
</comment>
<sequence length="168" mass="19343">MVSLISITSNAQEESYTCQNPLYNYLSTIIGDWEVKTKDRTSPGVYENNKGNSKITNLIEGCGIKESYRGSYKSRKYAREVMIVGQDSISVQMSALDSEHGSFSILNGKIENDKLVIYWFRNIDVKKLQSKYILSIENKDKFEFSSYLSTDYGKNWALTHKRIYSRID</sequence>
<dbReference type="EMBL" id="BMDQ01000002">
    <property type="protein sequence ID" value="GGI57602.1"/>
    <property type="molecule type" value="Genomic_DNA"/>
</dbReference>
<gene>
    <name evidence="1" type="ORF">GCM10011444_19110</name>
</gene>
<name>A0ABQ2BYL6_9FLAO</name>
<keyword evidence="2" id="KW-1185">Reference proteome</keyword>
<evidence type="ECO:0000313" key="1">
    <source>
        <dbReference type="EMBL" id="GGI57602.1"/>
    </source>
</evidence>
<dbReference type="Proteomes" id="UP000624701">
    <property type="component" value="Unassembled WGS sequence"/>
</dbReference>